<organism evidence="9 10">
    <name type="scientific">Mixta hanseatica</name>
    <dbReference type="NCBI Taxonomy" id="2872648"/>
    <lineage>
        <taxon>Bacteria</taxon>
        <taxon>Pseudomonadati</taxon>
        <taxon>Pseudomonadota</taxon>
        <taxon>Gammaproteobacteria</taxon>
        <taxon>Enterobacterales</taxon>
        <taxon>Erwiniaceae</taxon>
        <taxon>Mixta</taxon>
    </lineage>
</organism>
<feature type="transmembrane region" description="Helical" evidence="8">
    <location>
        <begin position="12"/>
        <end position="33"/>
    </location>
</feature>
<feature type="transmembrane region" description="Helical" evidence="8">
    <location>
        <begin position="120"/>
        <end position="141"/>
    </location>
</feature>
<evidence type="ECO:0000313" key="9">
    <source>
        <dbReference type="EMBL" id="UQY45741.1"/>
    </source>
</evidence>
<keyword evidence="10" id="KW-1185">Reference proteome</keyword>
<evidence type="ECO:0000256" key="5">
    <source>
        <dbReference type="ARBA" id="ARBA00022692"/>
    </source>
</evidence>
<accession>A0ABY4RBD6</accession>
<evidence type="ECO:0000256" key="1">
    <source>
        <dbReference type="ARBA" id="ARBA00004429"/>
    </source>
</evidence>
<keyword evidence="5 8" id="KW-0812">Transmembrane</keyword>
<evidence type="ECO:0000256" key="7">
    <source>
        <dbReference type="ARBA" id="ARBA00023136"/>
    </source>
</evidence>
<keyword evidence="4" id="KW-0997">Cell inner membrane</keyword>
<evidence type="ECO:0000256" key="3">
    <source>
        <dbReference type="ARBA" id="ARBA00022475"/>
    </source>
</evidence>
<evidence type="ECO:0000256" key="8">
    <source>
        <dbReference type="SAM" id="Phobius"/>
    </source>
</evidence>
<dbReference type="PANTHER" id="PTHR35334:SF3">
    <property type="entry name" value="INNER MEMBRANE TRANSPORT PROTEIN YQEG"/>
    <property type="match status" value="1"/>
</dbReference>
<comment type="subcellular location">
    <subcellularLocation>
        <location evidence="1">Cell inner membrane</location>
        <topology evidence="1">Multi-pass membrane protein</topology>
    </subcellularLocation>
</comment>
<gene>
    <name evidence="9" type="ORF">K6958_08870</name>
</gene>
<evidence type="ECO:0000256" key="4">
    <source>
        <dbReference type="ARBA" id="ARBA00022519"/>
    </source>
</evidence>
<evidence type="ECO:0000313" key="10">
    <source>
        <dbReference type="Proteomes" id="UP001056635"/>
    </source>
</evidence>
<keyword evidence="6 8" id="KW-1133">Transmembrane helix</keyword>
<proteinExistence type="predicted"/>
<feature type="transmembrane region" description="Helical" evidence="8">
    <location>
        <begin position="390"/>
        <end position="409"/>
    </location>
</feature>
<dbReference type="InterPro" id="IPR018227">
    <property type="entry name" value="Amino_acid_transport_2"/>
</dbReference>
<feature type="transmembrane region" description="Helical" evidence="8">
    <location>
        <begin position="355"/>
        <end position="378"/>
    </location>
</feature>
<sequence length="410" mass="44848">MTHQGWKLQDTVWTLGLYGTTVGAGTLFLPIEIGTRGPVIFIIMLLLLGLPLSLLPHLILARVYMSEATPQRLPALSTWFGPRGDWLMTLLYCIAFYPVMLVYGISLVNALDNFLVEHLHFARLNKGVLTLLCMVVLFGILSKGRSKVVGTLGTLALPFAIAIIAIAAIQIPHWRWSNVTDALDALPDAAAGTTFKNIWLTLPLITFSFCCAPIISPLVAHYQASPDTQRVYRVIKVAYLAIFLSIIFFVFSCVLSIPQETFIEAKEKNLNVLSVISSPGNAGVLFYIAPFIAILGMTKSFLGVSLSVAETFSDFTVRLFNCRSAKSRKMSQAAAMLAMYSMTSLIVYANPNVITLIEAFCGPLIAIILFLIPAWLIYNKPSLAFLRGGKALVILIGGIATLSALLYSMM</sequence>
<keyword evidence="2" id="KW-0813">Transport</keyword>
<feature type="transmembrane region" description="Helical" evidence="8">
    <location>
        <begin position="234"/>
        <end position="257"/>
    </location>
</feature>
<protein>
    <submittedName>
        <fullName evidence="9">AAA family ATPase</fullName>
    </submittedName>
</protein>
<dbReference type="RefSeq" id="WP_249894291.1">
    <property type="nucleotide sequence ID" value="NZ_CP082904.1"/>
</dbReference>
<keyword evidence="3" id="KW-1003">Cell membrane</keyword>
<reference evidence="9" key="1">
    <citation type="submission" date="2021-09" db="EMBL/GenBank/DDBJ databases">
        <title>First case of bloodstream infection caused by Mixta hanseatica sp. nov., a member of the Erwiniaceae family.</title>
        <authorList>
            <person name="Both A."/>
            <person name="Huang J."/>
            <person name="Wenzel P."/>
            <person name="Aepfelbacher M."/>
            <person name="Rohde H."/>
            <person name="Christner M."/>
            <person name="Hentschke M."/>
        </authorList>
    </citation>
    <scope>NUCLEOTIDE SEQUENCE</scope>
    <source>
        <strain evidence="9">X22927</strain>
    </source>
</reference>
<dbReference type="EMBL" id="CP082904">
    <property type="protein sequence ID" value="UQY45741.1"/>
    <property type="molecule type" value="Genomic_DNA"/>
</dbReference>
<dbReference type="Proteomes" id="UP001056635">
    <property type="component" value="Chromosome"/>
</dbReference>
<name>A0ABY4RBD6_9GAMM</name>
<feature type="transmembrane region" description="Helical" evidence="8">
    <location>
        <begin position="86"/>
        <end position="108"/>
    </location>
</feature>
<feature type="transmembrane region" description="Helical" evidence="8">
    <location>
        <begin position="284"/>
        <end position="309"/>
    </location>
</feature>
<evidence type="ECO:0000256" key="6">
    <source>
        <dbReference type="ARBA" id="ARBA00022989"/>
    </source>
</evidence>
<dbReference type="PANTHER" id="PTHR35334">
    <property type="entry name" value="SERINE TRANSPORTER"/>
    <property type="match status" value="1"/>
</dbReference>
<feature type="transmembrane region" description="Helical" evidence="8">
    <location>
        <begin position="148"/>
        <end position="171"/>
    </location>
</feature>
<feature type="transmembrane region" description="Helical" evidence="8">
    <location>
        <begin position="330"/>
        <end position="349"/>
    </location>
</feature>
<feature type="transmembrane region" description="Helical" evidence="8">
    <location>
        <begin position="39"/>
        <end position="65"/>
    </location>
</feature>
<feature type="transmembrane region" description="Helical" evidence="8">
    <location>
        <begin position="198"/>
        <end position="222"/>
    </location>
</feature>
<keyword evidence="7 8" id="KW-0472">Membrane</keyword>
<evidence type="ECO:0000256" key="2">
    <source>
        <dbReference type="ARBA" id="ARBA00022448"/>
    </source>
</evidence>